<dbReference type="InterPro" id="IPR036865">
    <property type="entry name" value="CRAL-TRIO_dom_sf"/>
</dbReference>
<keyword evidence="3" id="KW-1185">Reference proteome</keyword>
<protein>
    <recommendedName>
        <fullName evidence="1">CRAL-TRIO domain-containing protein</fullName>
    </recommendedName>
</protein>
<dbReference type="InterPro" id="IPR001251">
    <property type="entry name" value="CRAL-TRIO_dom"/>
</dbReference>
<proteinExistence type="predicted"/>
<dbReference type="EMBL" id="JAACXV010013320">
    <property type="protein sequence ID" value="KAF7273729.1"/>
    <property type="molecule type" value="Genomic_DNA"/>
</dbReference>
<dbReference type="Gene3D" id="3.40.525.10">
    <property type="entry name" value="CRAL-TRIO lipid binding domain"/>
    <property type="match status" value="1"/>
</dbReference>
<dbReference type="PANTHER" id="PTHR10174:SF222">
    <property type="entry name" value="GH10083P-RELATED"/>
    <property type="match status" value="1"/>
</dbReference>
<gene>
    <name evidence="2" type="ORF">GWI33_013575</name>
</gene>
<dbReference type="OrthoDB" id="6575879at2759"/>
<dbReference type="InterPro" id="IPR036273">
    <property type="entry name" value="CRAL/TRIO_N_dom_sf"/>
</dbReference>
<feature type="domain" description="CRAL-TRIO" evidence="1">
    <location>
        <begin position="89"/>
        <end position="255"/>
    </location>
</feature>
<dbReference type="CDD" id="cd00170">
    <property type="entry name" value="SEC14"/>
    <property type="match status" value="1"/>
</dbReference>
<dbReference type="PANTHER" id="PTHR10174">
    <property type="entry name" value="ALPHA-TOCOPHEROL TRANSFER PROTEIN-RELATED"/>
    <property type="match status" value="1"/>
</dbReference>
<comment type="caution">
    <text evidence="2">The sequence shown here is derived from an EMBL/GenBank/DDBJ whole genome shotgun (WGS) entry which is preliminary data.</text>
</comment>
<evidence type="ECO:0000313" key="3">
    <source>
        <dbReference type="Proteomes" id="UP000625711"/>
    </source>
</evidence>
<accession>A0A834I4C0</accession>
<dbReference type="AlphaFoldDB" id="A0A834I4C0"/>
<dbReference type="SUPFAM" id="SSF52087">
    <property type="entry name" value="CRAL/TRIO domain"/>
    <property type="match status" value="1"/>
</dbReference>
<name>A0A834I4C0_RHYFE</name>
<dbReference type="Proteomes" id="UP000625711">
    <property type="component" value="Unassembled WGS sequence"/>
</dbReference>
<organism evidence="2 3">
    <name type="scientific">Rhynchophorus ferrugineus</name>
    <name type="common">Red palm weevil</name>
    <name type="synonym">Curculio ferrugineus</name>
    <dbReference type="NCBI Taxonomy" id="354439"/>
    <lineage>
        <taxon>Eukaryota</taxon>
        <taxon>Metazoa</taxon>
        <taxon>Ecdysozoa</taxon>
        <taxon>Arthropoda</taxon>
        <taxon>Hexapoda</taxon>
        <taxon>Insecta</taxon>
        <taxon>Pterygota</taxon>
        <taxon>Neoptera</taxon>
        <taxon>Endopterygota</taxon>
        <taxon>Coleoptera</taxon>
        <taxon>Polyphaga</taxon>
        <taxon>Cucujiformia</taxon>
        <taxon>Curculionidae</taxon>
        <taxon>Dryophthorinae</taxon>
        <taxon>Rhynchophorus</taxon>
    </lineage>
</organism>
<dbReference type="SUPFAM" id="SSF46938">
    <property type="entry name" value="CRAL/TRIO N-terminal domain"/>
    <property type="match status" value="1"/>
</dbReference>
<dbReference type="Pfam" id="PF00650">
    <property type="entry name" value="CRAL_TRIO"/>
    <property type="match status" value="1"/>
</dbReference>
<reference evidence="2" key="1">
    <citation type="submission" date="2020-08" db="EMBL/GenBank/DDBJ databases">
        <title>Genome sequencing and assembly of the red palm weevil Rhynchophorus ferrugineus.</title>
        <authorList>
            <person name="Dias G.B."/>
            <person name="Bergman C.M."/>
            <person name="Manee M."/>
        </authorList>
    </citation>
    <scope>NUCLEOTIDE SEQUENCE</scope>
    <source>
        <strain evidence="2">AA-2017</strain>
        <tissue evidence="2">Whole larva</tissue>
    </source>
</reference>
<sequence>MAVSLFGNHTSEVYKQMYKDYNKTEEDLDQYVDIMRQWAESQPHFPEVPSKKVLKFVILYNKFSIEKAKQKLDMYYTIRSLMPEIYDHHPLSPDMILHGKITYCVPLPKLTSDCKRILFAQLNPNYGPDVFDHEKLLIHVHHVLELLIQEDDTYNFHLIFDCGSIRAAHLPKFSPMVVRKASIIIEKVYSNRMASIYLVNFHSFMEAVFNTILIPALNKKIRDRVKISANTDILFDVFGKDVLPKDVGGNELSLEELNNLLLKKFEENKESYERVSKLRVNESLRPDKLVNDDLLGYYGNFRKINVD</sequence>
<dbReference type="GO" id="GO:0016020">
    <property type="term" value="C:membrane"/>
    <property type="evidence" value="ECO:0007669"/>
    <property type="project" value="TreeGrafter"/>
</dbReference>
<evidence type="ECO:0000259" key="1">
    <source>
        <dbReference type="PROSITE" id="PS50191"/>
    </source>
</evidence>
<evidence type="ECO:0000313" key="2">
    <source>
        <dbReference type="EMBL" id="KAF7273729.1"/>
    </source>
</evidence>
<dbReference type="PROSITE" id="PS50191">
    <property type="entry name" value="CRAL_TRIO"/>
    <property type="match status" value="1"/>
</dbReference>
<dbReference type="GO" id="GO:1902936">
    <property type="term" value="F:phosphatidylinositol bisphosphate binding"/>
    <property type="evidence" value="ECO:0007669"/>
    <property type="project" value="TreeGrafter"/>
</dbReference>